<dbReference type="InterPro" id="IPR011006">
    <property type="entry name" value="CheY-like_superfamily"/>
</dbReference>
<name>W0RTH8_9BACT</name>
<dbReference type="KEGG" id="gba:J421_6212"/>
<dbReference type="eggNOG" id="COG3279">
    <property type="taxonomic scope" value="Bacteria"/>
</dbReference>
<evidence type="ECO:0000259" key="3">
    <source>
        <dbReference type="PROSITE" id="PS50930"/>
    </source>
</evidence>
<dbReference type="InterPro" id="IPR007492">
    <property type="entry name" value="LytTR_DNA-bd_dom"/>
</dbReference>
<dbReference type="GO" id="GO:0000156">
    <property type="term" value="F:phosphorelay response regulator activity"/>
    <property type="evidence" value="ECO:0007669"/>
    <property type="project" value="InterPro"/>
</dbReference>
<dbReference type="Pfam" id="PF04397">
    <property type="entry name" value="LytTR"/>
    <property type="match status" value="1"/>
</dbReference>
<dbReference type="AlphaFoldDB" id="W0RTH8"/>
<dbReference type="OrthoDB" id="9788600at2"/>
<dbReference type="InterPro" id="IPR001789">
    <property type="entry name" value="Sig_transdc_resp-reg_receiver"/>
</dbReference>
<dbReference type="EMBL" id="CP007130">
    <property type="protein sequence ID" value="AHG93747.1"/>
    <property type="molecule type" value="Genomic_DNA"/>
</dbReference>
<dbReference type="Proteomes" id="UP000019151">
    <property type="component" value="Plasmid 2"/>
</dbReference>
<organism evidence="4 5">
    <name type="scientific">Gemmatirosa kalamazoonensis</name>
    <dbReference type="NCBI Taxonomy" id="861299"/>
    <lineage>
        <taxon>Bacteria</taxon>
        <taxon>Pseudomonadati</taxon>
        <taxon>Gemmatimonadota</taxon>
        <taxon>Gemmatimonadia</taxon>
        <taxon>Gemmatimonadales</taxon>
        <taxon>Gemmatimonadaceae</taxon>
        <taxon>Gemmatirosa</taxon>
    </lineage>
</organism>
<keyword evidence="1" id="KW-0597">Phosphoprotein</keyword>
<feature type="domain" description="HTH LytTR-type" evidence="3">
    <location>
        <begin position="154"/>
        <end position="257"/>
    </location>
</feature>
<dbReference type="PANTHER" id="PTHR37299">
    <property type="entry name" value="TRANSCRIPTIONAL REGULATOR-RELATED"/>
    <property type="match status" value="1"/>
</dbReference>
<evidence type="ECO:0000313" key="5">
    <source>
        <dbReference type="Proteomes" id="UP000019151"/>
    </source>
</evidence>
<protein>
    <submittedName>
        <fullName evidence="4">Response regulator receiver</fullName>
    </submittedName>
</protein>
<evidence type="ECO:0000259" key="2">
    <source>
        <dbReference type="PROSITE" id="PS50110"/>
    </source>
</evidence>
<dbReference type="GO" id="GO:0003677">
    <property type="term" value="F:DNA binding"/>
    <property type="evidence" value="ECO:0007669"/>
    <property type="project" value="InterPro"/>
</dbReference>
<proteinExistence type="predicted"/>
<accession>W0RTH8</accession>
<dbReference type="HOGENOM" id="CLU_000445_14_1_0"/>
<feature type="domain" description="Response regulatory" evidence="2">
    <location>
        <begin position="10"/>
        <end position="123"/>
    </location>
</feature>
<dbReference type="RefSeq" id="WP_025415039.1">
    <property type="nucleotide sequence ID" value="NZ_CP007130.1"/>
</dbReference>
<feature type="modified residue" description="4-aspartylphosphate" evidence="1">
    <location>
        <position position="61"/>
    </location>
</feature>
<dbReference type="Pfam" id="PF00072">
    <property type="entry name" value="Response_reg"/>
    <property type="match status" value="1"/>
</dbReference>
<geneLocation type="plasmid" evidence="4 5">
    <name>2</name>
</geneLocation>
<dbReference type="PROSITE" id="PS50930">
    <property type="entry name" value="HTH_LYTTR"/>
    <property type="match status" value="1"/>
</dbReference>
<sequence length="257" mass="28529">MRAAEDSALRVLIVDDEPLARDNVRLALAREPDLTVVGECGDGDSAVEAIEALRPDLVFLDVQMPGLDGFDVIDRVGVARMPGVVFVTAYDAHALRAFEVHALDYLLKPFDDARLRDAVGRARRGDGALEQRLAALVEQMARRASGSEPYLTRFVVRRGDRASLVRAVDVDWIEADGNYVVLHTRGAAHRLRVSLRTLAEQLDPRVFARVHKSTIVNLDRVRELQPWFGGDYVAILQDGKQLRVSRSFAAAVLRPLQ</sequence>
<keyword evidence="4" id="KW-0614">Plasmid</keyword>
<dbReference type="SMART" id="SM00448">
    <property type="entry name" value="REC"/>
    <property type="match status" value="1"/>
</dbReference>
<dbReference type="Gene3D" id="3.40.50.2300">
    <property type="match status" value="1"/>
</dbReference>
<evidence type="ECO:0000256" key="1">
    <source>
        <dbReference type="PROSITE-ProRule" id="PRU00169"/>
    </source>
</evidence>
<dbReference type="InParanoid" id="W0RTH8"/>
<dbReference type="SUPFAM" id="SSF52172">
    <property type="entry name" value="CheY-like"/>
    <property type="match status" value="1"/>
</dbReference>
<reference evidence="4 5" key="1">
    <citation type="journal article" date="2014" name="Genome Announc.">
        <title>Genome Sequence and Methylome of Soil Bacterium Gemmatirosa kalamazoonensis KBS708T, a Member of the Rarely Cultivated Gemmatimonadetes Phylum.</title>
        <authorList>
            <person name="Debruyn J.M."/>
            <person name="Radosevich M."/>
            <person name="Wommack K.E."/>
            <person name="Polson S.W."/>
            <person name="Hauser L.J."/>
            <person name="Fawaz M.N."/>
            <person name="Korlach J."/>
            <person name="Tsai Y.C."/>
        </authorList>
    </citation>
    <scope>NUCLEOTIDE SEQUENCE [LARGE SCALE GENOMIC DNA]</scope>
    <source>
        <strain evidence="4 5">KBS708</strain>
        <plasmid evidence="5">Plasmid 2</plasmid>
    </source>
</reference>
<dbReference type="PANTHER" id="PTHR37299:SF1">
    <property type="entry name" value="STAGE 0 SPORULATION PROTEIN A HOMOLOG"/>
    <property type="match status" value="1"/>
</dbReference>
<dbReference type="PROSITE" id="PS50110">
    <property type="entry name" value="RESPONSE_REGULATORY"/>
    <property type="match status" value="1"/>
</dbReference>
<dbReference type="SMART" id="SM00850">
    <property type="entry name" value="LytTR"/>
    <property type="match status" value="1"/>
</dbReference>
<dbReference type="FunCoup" id="W0RTH8">
    <property type="interactions" value="185"/>
</dbReference>
<dbReference type="InterPro" id="IPR046947">
    <property type="entry name" value="LytR-like"/>
</dbReference>
<gene>
    <name evidence="4" type="ORF">J421_6212</name>
</gene>
<dbReference type="Gene3D" id="2.40.50.1020">
    <property type="entry name" value="LytTr DNA-binding domain"/>
    <property type="match status" value="1"/>
</dbReference>
<evidence type="ECO:0000313" key="4">
    <source>
        <dbReference type="EMBL" id="AHG93747.1"/>
    </source>
</evidence>
<keyword evidence="5" id="KW-1185">Reference proteome</keyword>